<sequence>MYDCIERILGQFESLQKFIQSINTRNYNTRVLRDMYSDTRNHVYLIFLAAVLHNVKQVNLLFQSQTADPLKLFQEL</sequence>
<dbReference type="Proteomes" id="UP000821865">
    <property type="component" value="Chromosome 3"/>
</dbReference>
<comment type="caution">
    <text evidence="1">The sequence shown here is derived from an EMBL/GenBank/DDBJ whole genome shotgun (WGS) entry which is preliminary data.</text>
</comment>
<keyword evidence="2" id="KW-1185">Reference proteome</keyword>
<gene>
    <name evidence="1" type="ORF">HPB49_009392</name>
</gene>
<reference evidence="1" key="1">
    <citation type="submission" date="2020-05" db="EMBL/GenBank/DDBJ databases">
        <title>Large-scale comparative analyses of tick genomes elucidate their genetic diversity and vector capacities.</title>
        <authorList>
            <person name="Jia N."/>
            <person name="Wang J."/>
            <person name="Shi W."/>
            <person name="Du L."/>
            <person name="Sun Y."/>
            <person name="Zhan W."/>
            <person name="Jiang J."/>
            <person name="Wang Q."/>
            <person name="Zhang B."/>
            <person name="Ji P."/>
            <person name="Sakyi L.B."/>
            <person name="Cui X."/>
            <person name="Yuan T."/>
            <person name="Jiang B."/>
            <person name="Yang W."/>
            <person name="Lam T.T.-Y."/>
            <person name="Chang Q."/>
            <person name="Ding S."/>
            <person name="Wang X."/>
            <person name="Zhu J."/>
            <person name="Ruan X."/>
            <person name="Zhao L."/>
            <person name="Wei J."/>
            <person name="Que T."/>
            <person name="Du C."/>
            <person name="Cheng J."/>
            <person name="Dai P."/>
            <person name="Han X."/>
            <person name="Huang E."/>
            <person name="Gao Y."/>
            <person name="Liu J."/>
            <person name="Shao H."/>
            <person name="Ye R."/>
            <person name="Li L."/>
            <person name="Wei W."/>
            <person name="Wang X."/>
            <person name="Wang C."/>
            <person name="Yang T."/>
            <person name="Huo Q."/>
            <person name="Li W."/>
            <person name="Guo W."/>
            <person name="Chen H."/>
            <person name="Zhou L."/>
            <person name="Ni X."/>
            <person name="Tian J."/>
            <person name="Zhou Y."/>
            <person name="Sheng Y."/>
            <person name="Liu T."/>
            <person name="Pan Y."/>
            <person name="Xia L."/>
            <person name="Li J."/>
            <person name="Zhao F."/>
            <person name="Cao W."/>
        </authorList>
    </citation>
    <scope>NUCLEOTIDE SEQUENCE</scope>
    <source>
        <strain evidence="1">Dsil-2018</strain>
    </source>
</reference>
<name>A0ACB8D491_DERSI</name>
<protein>
    <submittedName>
        <fullName evidence="1">Uncharacterized protein</fullName>
    </submittedName>
</protein>
<evidence type="ECO:0000313" key="1">
    <source>
        <dbReference type="EMBL" id="KAH7959216.1"/>
    </source>
</evidence>
<organism evidence="1 2">
    <name type="scientific">Dermacentor silvarum</name>
    <name type="common">Tick</name>
    <dbReference type="NCBI Taxonomy" id="543639"/>
    <lineage>
        <taxon>Eukaryota</taxon>
        <taxon>Metazoa</taxon>
        <taxon>Ecdysozoa</taxon>
        <taxon>Arthropoda</taxon>
        <taxon>Chelicerata</taxon>
        <taxon>Arachnida</taxon>
        <taxon>Acari</taxon>
        <taxon>Parasitiformes</taxon>
        <taxon>Ixodida</taxon>
        <taxon>Ixodoidea</taxon>
        <taxon>Ixodidae</taxon>
        <taxon>Rhipicephalinae</taxon>
        <taxon>Dermacentor</taxon>
    </lineage>
</organism>
<evidence type="ECO:0000313" key="2">
    <source>
        <dbReference type="Proteomes" id="UP000821865"/>
    </source>
</evidence>
<dbReference type="EMBL" id="CM023472">
    <property type="protein sequence ID" value="KAH7959216.1"/>
    <property type="molecule type" value="Genomic_DNA"/>
</dbReference>
<proteinExistence type="predicted"/>
<accession>A0ACB8D491</accession>